<dbReference type="Pfam" id="PF00271">
    <property type="entry name" value="Helicase_C"/>
    <property type="match status" value="1"/>
</dbReference>
<dbReference type="GO" id="GO:0003677">
    <property type="term" value="F:DNA binding"/>
    <property type="evidence" value="ECO:0007669"/>
    <property type="project" value="UniProtKB-KW"/>
</dbReference>
<dbReference type="GO" id="GO:0006281">
    <property type="term" value="P:DNA repair"/>
    <property type="evidence" value="ECO:0007669"/>
    <property type="project" value="UniProtKB-KW"/>
</dbReference>
<dbReference type="InterPro" id="IPR032284">
    <property type="entry name" value="RecQ_Zn-bd"/>
</dbReference>
<keyword evidence="10" id="KW-0067">ATP-binding</keyword>
<dbReference type="GO" id="GO:0006310">
    <property type="term" value="P:DNA recombination"/>
    <property type="evidence" value="ECO:0007669"/>
    <property type="project" value="UniProtKB-UniRule"/>
</dbReference>
<evidence type="ECO:0000256" key="14">
    <source>
        <dbReference type="ARBA" id="ARBA00023235"/>
    </source>
</evidence>
<evidence type="ECO:0000256" key="4">
    <source>
        <dbReference type="ARBA" id="ARBA00022723"/>
    </source>
</evidence>
<dbReference type="KEGG" id="tpx:Turpa_1124"/>
<keyword evidence="7 21" id="KW-0378">Hydrolase</keyword>
<proteinExistence type="inferred from homology"/>
<dbReference type="SMART" id="SM00490">
    <property type="entry name" value="HELICc"/>
    <property type="match status" value="1"/>
</dbReference>
<evidence type="ECO:0000256" key="7">
    <source>
        <dbReference type="ARBA" id="ARBA00022801"/>
    </source>
</evidence>
<dbReference type="HOGENOM" id="CLU_001103_14_3_12"/>
<dbReference type="Gene3D" id="3.40.50.300">
    <property type="entry name" value="P-loop containing nucleotide triphosphate hydrolases"/>
    <property type="match status" value="2"/>
</dbReference>
<evidence type="ECO:0000256" key="3">
    <source>
        <dbReference type="ARBA" id="ARBA00005446"/>
    </source>
</evidence>
<dbReference type="SUPFAM" id="SSF52540">
    <property type="entry name" value="P-loop containing nucleoside triphosphate hydrolases"/>
    <property type="match status" value="2"/>
</dbReference>
<dbReference type="GO" id="GO:0043590">
    <property type="term" value="C:bacterial nucleoid"/>
    <property type="evidence" value="ECO:0007669"/>
    <property type="project" value="TreeGrafter"/>
</dbReference>
<dbReference type="AlphaFoldDB" id="I4B3B5"/>
<dbReference type="GO" id="GO:0046872">
    <property type="term" value="F:metal ion binding"/>
    <property type="evidence" value="ECO:0007669"/>
    <property type="project" value="UniProtKB-KW"/>
</dbReference>
<dbReference type="Pfam" id="PF00270">
    <property type="entry name" value="DEAD"/>
    <property type="match status" value="1"/>
</dbReference>
<dbReference type="InterPro" id="IPR027417">
    <property type="entry name" value="P-loop_NTPase"/>
</dbReference>
<keyword evidence="6" id="KW-0227">DNA damage</keyword>
<evidence type="ECO:0000259" key="20">
    <source>
        <dbReference type="PROSITE" id="PS51194"/>
    </source>
</evidence>
<evidence type="ECO:0000256" key="2">
    <source>
        <dbReference type="ARBA" id="ARBA00001947"/>
    </source>
</evidence>
<dbReference type="FunFam" id="3.40.50.300:FF:000156">
    <property type="entry name" value="ATP-dependent DNA helicase recQ"/>
    <property type="match status" value="1"/>
</dbReference>
<keyword evidence="12" id="KW-0233">DNA recombination</keyword>
<evidence type="ECO:0000256" key="8">
    <source>
        <dbReference type="ARBA" id="ARBA00022806"/>
    </source>
</evidence>
<dbReference type="PANTHER" id="PTHR13710">
    <property type="entry name" value="DNA HELICASE RECQ FAMILY MEMBER"/>
    <property type="match status" value="1"/>
</dbReference>
<evidence type="ECO:0000256" key="12">
    <source>
        <dbReference type="ARBA" id="ARBA00023172"/>
    </source>
</evidence>
<evidence type="ECO:0000259" key="19">
    <source>
        <dbReference type="PROSITE" id="PS51192"/>
    </source>
</evidence>
<comment type="similarity">
    <text evidence="3">Belongs to the helicase family. RecQ subfamily.</text>
</comment>
<dbReference type="InterPro" id="IPR036388">
    <property type="entry name" value="WH-like_DNA-bd_sf"/>
</dbReference>
<gene>
    <name evidence="21" type="ordered locus">Turpa_1124</name>
</gene>
<dbReference type="InterPro" id="IPR006293">
    <property type="entry name" value="DNA_helicase_ATP-dep_RecQ_bac"/>
</dbReference>
<dbReference type="Pfam" id="PF16124">
    <property type="entry name" value="RecQ_Zn_bind"/>
    <property type="match status" value="1"/>
</dbReference>
<keyword evidence="5" id="KW-0547">Nucleotide-binding</keyword>
<keyword evidence="11" id="KW-0238">DNA-binding</keyword>
<dbReference type="NCBIfam" id="TIGR01389">
    <property type="entry name" value="recQ"/>
    <property type="match status" value="1"/>
</dbReference>
<evidence type="ECO:0000256" key="17">
    <source>
        <dbReference type="SAM" id="MobiDB-lite"/>
    </source>
</evidence>
<evidence type="ECO:0000256" key="5">
    <source>
        <dbReference type="ARBA" id="ARBA00022741"/>
    </source>
</evidence>
<feature type="domain" description="Helicase ATP-binding" evidence="19">
    <location>
        <begin position="41"/>
        <end position="209"/>
    </location>
</feature>
<dbReference type="Pfam" id="PF00570">
    <property type="entry name" value="HRDC"/>
    <property type="match status" value="1"/>
</dbReference>
<evidence type="ECO:0000256" key="11">
    <source>
        <dbReference type="ARBA" id="ARBA00023125"/>
    </source>
</evidence>
<organism evidence="21 22">
    <name type="scientific">Turneriella parva (strain ATCC BAA-1111 / DSM 21527 / NCTC 11395 / H)</name>
    <name type="common">Leptospira parva</name>
    <dbReference type="NCBI Taxonomy" id="869212"/>
    <lineage>
        <taxon>Bacteria</taxon>
        <taxon>Pseudomonadati</taxon>
        <taxon>Spirochaetota</taxon>
        <taxon>Spirochaetia</taxon>
        <taxon>Leptospirales</taxon>
        <taxon>Leptospiraceae</taxon>
        <taxon>Turneriella</taxon>
    </lineage>
</organism>
<evidence type="ECO:0000256" key="16">
    <source>
        <dbReference type="NCBIfam" id="TIGR01389"/>
    </source>
</evidence>
<evidence type="ECO:0000256" key="9">
    <source>
        <dbReference type="ARBA" id="ARBA00022833"/>
    </source>
</evidence>
<protein>
    <recommendedName>
        <fullName evidence="16">DNA helicase RecQ</fullName>
        <ecNumber evidence="16">5.6.2.4</ecNumber>
    </recommendedName>
</protein>
<evidence type="ECO:0000313" key="21">
    <source>
        <dbReference type="EMBL" id="AFM11772.1"/>
    </source>
</evidence>
<keyword evidence="22" id="KW-1185">Reference proteome</keyword>
<dbReference type="InterPro" id="IPR044876">
    <property type="entry name" value="HRDC_dom_sf"/>
</dbReference>
<feature type="domain" description="HRDC" evidence="18">
    <location>
        <begin position="538"/>
        <end position="617"/>
    </location>
</feature>
<keyword evidence="13" id="KW-0234">DNA repair</keyword>
<dbReference type="InterPro" id="IPR014001">
    <property type="entry name" value="Helicase_ATP-bd"/>
</dbReference>
<dbReference type="GO" id="GO:0043138">
    <property type="term" value="F:3'-5' DNA helicase activity"/>
    <property type="evidence" value="ECO:0007669"/>
    <property type="project" value="UniProtKB-EC"/>
</dbReference>
<dbReference type="SMART" id="SM00487">
    <property type="entry name" value="DEXDc"/>
    <property type="match status" value="1"/>
</dbReference>
<dbReference type="PROSITE" id="PS51192">
    <property type="entry name" value="HELICASE_ATP_BIND_1"/>
    <property type="match status" value="1"/>
</dbReference>
<dbReference type="InterPro" id="IPR004589">
    <property type="entry name" value="DNA_helicase_ATP-dep_RecQ"/>
</dbReference>
<comment type="cofactor">
    <cofactor evidence="2">
        <name>Zn(2+)</name>
        <dbReference type="ChEBI" id="CHEBI:29105"/>
    </cofactor>
</comment>
<dbReference type="Proteomes" id="UP000006048">
    <property type="component" value="Chromosome"/>
</dbReference>
<evidence type="ECO:0000256" key="6">
    <source>
        <dbReference type="ARBA" id="ARBA00022763"/>
    </source>
</evidence>
<dbReference type="GO" id="GO:0009378">
    <property type="term" value="F:four-way junction helicase activity"/>
    <property type="evidence" value="ECO:0007669"/>
    <property type="project" value="TreeGrafter"/>
</dbReference>
<evidence type="ECO:0000256" key="15">
    <source>
        <dbReference type="ARBA" id="ARBA00034617"/>
    </source>
</evidence>
<dbReference type="NCBIfam" id="TIGR00614">
    <property type="entry name" value="recQ_fam"/>
    <property type="match status" value="1"/>
</dbReference>
<evidence type="ECO:0000313" key="22">
    <source>
        <dbReference type="Proteomes" id="UP000006048"/>
    </source>
</evidence>
<evidence type="ECO:0000256" key="13">
    <source>
        <dbReference type="ARBA" id="ARBA00023204"/>
    </source>
</evidence>
<keyword evidence="4" id="KW-0479">Metal-binding</keyword>
<dbReference type="PATRIC" id="fig|869212.3.peg.1106"/>
<dbReference type="GO" id="GO:0005524">
    <property type="term" value="F:ATP binding"/>
    <property type="evidence" value="ECO:0007669"/>
    <property type="project" value="UniProtKB-KW"/>
</dbReference>
<keyword evidence="9" id="KW-0862">Zinc</keyword>
<dbReference type="GO" id="GO:0016787">
    <property type="term" value="F:hydrolase activity"/>
    <property type="evidence" value="ECO:0007669"/>
    <property type="project" value="UniProtKB-KW"/>
</dbReference>
<dbReference type="PROSITE" id="PS50967">
    <property type="entry name" value="HRDC"/>
    <property type="match status" value="1"/>
</dbReference>
<evidence type="ECO:0000256" key="10">
    <source>
        <dbReference type="ARBA" id="ARBA00022840"/>
    </source>
</evidence>
<dbReference type="GO" id="GO:0030894">
    <property type="term" value="C:replisome"/>
    <property type="evidence" value="ECO:0007669"/>
    <property type="project" value="TreeGrafter"/>
</dbReference>
<dbReference type="GO" id="GO:0009432">
    <property type="term" value="P:SOS response"/>
    <property type="evidence" value="ECO:0007669"/>
    <property type="project" value="UniProtKB-UniRule"/>
</dbReference>
<dbReference type="InterPro" id="IPR011545">
    <property type="entry name" value="DEAD/DEAH_box_helicase_dom"/>
</dbReference>
<dbReference type="InterPro" id="IPR010997">
    <property type="entry name" value="HRDC-like_sf"/>
</dbReference>
<dbReference type="GO" id="GO:0005737">
    <property type="term" value="C:cytoplasm"/>
    <property type="evidence" value="ECO:0007669"/>
    <property type="project" value="TreeGrafter"/>
</dbReference>
<feature type="region of interest" description="Disordered" evidence="17">
    <location>
        <begin position="520"/>
        <end position="541"/>
    </location>
</feature>
<dbReference type="CDD" id="cd17920">
    <property type="entry name" value="DEXHc_RecQ"/>
    <property type="match status" value="1"/>
</dbReference>
<dbReference type="Gene3D" id="1.10.10.10">
    <property type="entry name" value="Winged helix-like DNA-binding domain superfamily/Winged helix DNA-binding domain"/>
    <property type="match status" value="1"/>
</dbReference>
<reference evidence="21 22" key="1">
    <citation type="submission" date="2012-06" db="EMBL/GenBank/DDBJ databases">
        <title>The complete chromosome of genome of Turneriella parva DSM 21527.</title>
        <authorList>
            <consortium name="US DOE Joint Genome Institute (JGI-PGF)"/>
            <person name="Lucas S."/>
            <person name="Han J."/>
            <person name="Lapidus A."/>
            <person name="Bruce D."/>
            <person name="Goodwin L."/>
            <person name="Pitluck S."/>
            <person name="Peters L."/>
            <person name="Kyrpides N."/>
            <person name="Mavromatis K."/>
            <person name="Ivanova N."/>
            <person name="Mikhailova N."/>
            <person name="Chertkov O."/>
            <person name="Detter J.C."/>
            <person name="Tapia R."/>
            <person name="Han C."/>
            <person name="Land M."/>
            <person name="Hauser L."/>
            <person name="Markowitz V."/>
            <person name="Cheng J.-F."/>
            <person name="Hugenholtz P."/>
            <person name="Woyke T."/>
            <person name="Wu D."/>
            <person name="Gronow S."/>
            <person name="Wellnitz S."/>
            <person name="Brambilla E."/>
            <person name="Klenk H.-P."/>
            <person name="Eisen J.A."/>
        </authorList>
    </citation>
    <scope>NUCLEOTIDE SEQUENCE [LARGE SCALE GENOMIC DNA]</scope>
    <source>
        <strain evidence="22">ATCC BAA-1111 / DSM 21527 / NCTC 11395 / H</strain>
    </source>
</reference>
<dbReference type="FunFam" id="3.40.50.300:FF:000296">
    <property type="entry name" value="ATP-dependent DNA helicase RecQ"/>
    <property type="match status" value="1"/>
</dbReference>
<dbReference type="SMART" id="SM00956">
    <property type="entry name" value="RQC"/>
    <property type="match status" value="1"/>
</dbReference>
<dbReference type="CDD" id="cd18794">
    <property type="entry name" value="SF2_C_RecQ"/>
    <property type="match status" value="1"/>
</dbReference>
<dbReference type="PANTHER" id="PTHR13710:SF105">
    <property type="entry name" value="ATP-DEPENDENT DNA HELICASE Q1"/>
    <property type="match status" value="1"/>
</dbReference>
<dbReference type="PROSITE" id="PS51194">
    <property type="entry name" value="HELICASE_CTER"/>
    <property type="match status" value="1"/>
</dbReference>
<dbReference type="InterPro" id="IPR018982">
    <property type="entry name" value="RQC_domain"/>
</dbReference>
<keyword evidence="8 21" id="KW-0347">Helicase</keyword>
<comment type="cofactor">
    <cofactor evidence="1">
        <name>Mg(2+)</name>
        <dbReference type="ChEBI" id="CHEBI:18420"/>
    </cofactor>
</comment>
<dbReference type="EC" id="5.6.2.4" evidence="16"/>
<keyword evidence="14" id="KW-0413">Isomerase</keyword>
<dbReference type="InterPro" id="IPR001650">
    <property type="entry name" value="Helicase_C-like"/>
</dbReference>
<sequence length="617" mass="68872">MPAPGLPFDNAPAIAPNATAEELLHSVFGYSAFRLDQKRIIESVLAKQDTLVIMPTGGGKSLCYQIPALMFEGLTIVVSPLISLMQDQVSQLSELGVRAVCLNSSLDLMEYEENASAVRSGKVKMLYLAPETLFLPRTQALLKGIRVDCLTIDEAHCISDWGHDFRPEYRKLVEVREKFADAVTIALTATATHQVRADIKRQLLIPDSHEFVSSFNRENLILNVIPKSSPDSQVLQILRDHPNESGIIYCFSKAQVDELATMLTSRGFSVKPYHAGLADTMRAKNQQLFIRDDVQIIVATIAFGMGINKPNVRFVIHYDLPKNIESYYQEIGRAGRDGLKADCFLLYSHSDSQKIKFFISQKEEAEKRTALAQLANLVAYAESDACRRYTLLEYFGEQAQDRCGACDICLNPPKDKIDLTVPAQKFMSCVKRSGERFGSGYIVDILRGAKNQKVISNGHESLSTFGIGRELSKPAWQNLGRQLVQQGLLKQDPEYGSLTLTAQAIPVLKGEAQFWGKIVSDTPPRLRPPSPSKGEGPGEGTSELFEILRKKRKELADEHNLAPYMIFSDKSLVDMCAQLPQNREAFLEVHGVGEVKWLRYGEQFLYLIKEYAADSLN</sequence>
<evidence type="ECO:0000256" key="1">
    <source>
        <dbReference type="ARBA" id="ARBA00001946"/>
    </source>
</evidence>
<dbReference type="GO" id="GO:0006260">
    <property type="term" value="P:DNA replication"/>
    <property type="evidence" value="ECO:0007669"/>
    <property type="project" value="InterPro"/>
</dbReference>
<dbReference type="SUPFAM" id="SSF47819">
    <property type="entry name" value="HRDC-like"/>
    <property type="match status" value="1"/>
</dbReference>
<dbReference type="Gene3D" id="1.10.150.80">
    <property type="entry name" value="HRDC domain"/>
    <property type="match status" value="1"/>
</dbReference>
<dbReference type="InterPro" id="IPR002121">
    <property type="entry name" value="HRDC_dom"/>
</dbReference>
<name>I4B3B5_TURPD</name>
<dbReference type="SMART" id="SM00341">
    <property type="entry name" value="HRDC"/>
    <property type="match status" value="1"/>
</dbReference>
<feature type="domain" description="Helicase C-terminal" evidence="20">
    <location>
        <begin position="233"/>
        <end position="378"/>
    </location>
</feature>
<comment type="catalytic activity">
    <reaction evidence="15">
        <text>Couples ATP hydrolysis with the unwinding of duplex DNA by translocating in the 3'-5' direction.</text>
        <dbReference type="EC" id="5.6.2.4"/>
    </reaction>
</comment>
<dbReference type="RefSeq" id="WP_014802289.1">
    <property type="nucleotide sequence ID" value="NC_018020.1"/>
</dbReference>
<dbReference type="OrthoDB" id="9763310at2"/>
<dbReference type="STRING" id="869212.Turpa_1124"/>
<evidence type="ECO:0000259" key="18">
    <source>
        <dbReference type="PROSITE" id="PS50967"/>
    </source>
</evidence>
<accession>I4B3B5</accession>
<dbReference type="Pfam" id="PF09382">
    <property type="entry name" value="RQC"/>
    <property type="match status" value="1"/>
</dbReference>
<dbReference type="EMBL" id="CP002959">
    <property type="protein sequence ID" value="AFM11772.1"/>
    <property type="molecule type" value="Genomic_DNA"/>
</dbReference>